<dbReference type="AlphaFoldDB" id="A0A4V6P8M4"/>
<dbReference type="OrthoDB" id="9814572at2"/>
<sequence>MSNMQDAPRQVRPMVDVLKEFGEYRFDPADVFRDFIDYGIGCLLVHGDLDMGKRLLDKYGADYAKFGTMLRAWIGILDKEVAGDGQWFDALGSLYEYLASQNKRSWLGQFFTPASVCDLMTMLTIQNIEGTGKRVNDPAVGSGRTLLSINSRWPGNYMFGEDIDPICAKMAALNLAFHGAQGQISCLDSLRLNSWKFGYELNPYHRHGAPPIPHLLPITEEGSVVMQHWRQRVPDVVQQPVEKVAKPAPIPEPKPVFTSQLSLF</sequence>
<dbReference type="SUPFAM" id="SSF53335">
    <property type="entry name" value="S-adenosyl-L-methionine-dependent methyltransferases"/>
    <property type="match status" value="1"/>
</dbReference>
<reference evidence="3 4" key="1">
    <citation type="submission" date="2019-02" db="EMBL/GenBank/DDBJ databases">
        <title>Arundinibacter roseus gen. nov., sp. nov., a new member of the family Cytophagaceae.</title>
        <authorList>
            <person name="Szuroczki S."/>
            <person name="Khayer B."/>
            <person name="Sproer C."/>
            <person name="Toumi M."/>
            <person name="Szabo A."/>
            <person name="Felfoldi T."/>
            <person name="Schumann P."/>
            <person name="Toth E."/>
        </authorList>
    </citation>
    <scope>NUCLEOTIDE SEQUENCE [LARGE SCALE GENOMIC DNA]</scope>
    <source>
        <strain evidence="3 4">DMA-k-7a</strain>
    </source>
</reference>
<dbReference type="GO" id="GO:0008170">
    <property type="term" value="F:N-methyltransferase activity"/>
    <property type="evidence" value="ECO:0007669"/>
    <property type="project" value="InterPro"/>
</dbReference>
<dbReference type="PRINTS" id="PR00507">
    <property type="entry name" value="N12N6MTFRASE"/>
</dbReference>
<keyword evidence="3" id="KW-0489">Methyltransferase</keyword>
<keyword evidence="3" id="KW-0808">Transferase</keyword>
<dbReference type="Proteomes" id="UP000295706">
    <property type="component" value="Unassembled WGS sequence"/>
</dbReference>
<dbReference type="InterPro" id="IPR003356">
    <property type="entry name" value="DNA_methylase_A-5"/>
</dbReference>
<name>A0A4V6P8M4_9BACT</name>
<proteinExistence type="inferred from homology"/>
<dbReference type="PANTHER" id="PTHR42998:SF1">
    <property type="entry name" value="TYPE I RESTRICTION ENZYME HINDI METHYLASE SUBUNIT"/>
    <property type="match status" value="1"/>
</dbReference>
<dbReference type="GO" id="GO:0003677">
    <property type="term" value="F:DNA binding"/>
    <property type="evidence" value="ECO:0007669"/>
    <property type="project" value="InterPro"/>
</dbReference>
<comment type="caution">
    <text evidence="3">The sequence shown here is derived from an EMBL/GenBank/DDBJ whole genome shotgun (WGS) entry which is preliminary data.</text>
</comment>
<dbReference type="Gene3D" id="3.40.50.150">
    <property type="entry name" value="Vaccinia Virus protein VP39"/>
    <property type="match status" value="1"/>
</dbReference>
<evidence type="ECO:0000313" key="3">
    <source>
        <dbReference type="EMBL" id="TDB64405.1"/>
    </source>
</evidence>
<dbReference type="Pfam" id="PF02384">
    <property type="entry name" value="N6_Mtase"/>
    <property type="match status" value="1"/>
</dbReference>
<dbReference type="PANTHER" id="PTHR42998">
    <property type="entry name" value="TYPE I RESTRICTION ENZYME HINDVIIP M PROTEIN-RELATED"/>
    <property type="match status" value="1"/>
</dbReference>
<accession>A0A4V6P8M4</accession>
<dbReference type="RefSeq" id="WP_132117926.1">
    <property type="nucleotide sequence ID" value="NZ_SMJU01000007.1"/>
</dbReference>
<dbReference type="GO" id="GO:0032259">
    <property type="term" value="P:methylation"/>
    <property type="evidence" value="ECO:0007669"/>
    <property type="project" value="UniProtKB-KW"/>
</dbReference>
<gene>
    <name evidence="3" type="ORF">EZE20_12030</name>
</gene>
<protein>
    <submittedName>
        <fullName evidence="3">SAM-dependent DNA methyltransferase</fullName>
    </submittedName>
</protein>
<feature type="domain" description="DNA methylase adenine-specific" evidence="2">
    <location>
        <begin position="89"/>
        <end position="191"/>
    </location>
</feature>
<dbReference type="EMBL" id="SMJU01000007">
    <property type="protein sequence ID" value="TDB64405.1"/>
    <property type="molecule type" value="Genomic_DNA"/>
</dbReference>
<dbReference type="InterPro" id="IPR052916">
    <property type="entry name" value="Type-I_RE_MTase_Subunit"/>
</dbReference>
<keyword evidence="4" id="KW-1185">Reference proteome</keyword>
<evidence type="ECO:0000313" key="4">
    <source>
        <dbReference type="Proteomes" id="UP000295706"/>
    </source>
</evidence>
<comment type="similarity">
    <text evidence="1">Belongs to the N(4)/N(6)-methyltransferase family.</text>
</comment>
<evidence type="ECO:0000256" key="1">
    <source>
        <dbReference type="ARBA" id="ARBA00006594"/>
    </source>
</evidence>
<evidence type="ECO:0000259" key="2">
    <source>
        <dbReference type="Pfam" id="PF02384"/>
    </source>
</evidence>
<dbReference type="InterPro" id="IPR029063">
    <property type="entry name" value="SAM-dependent_MTases_sf"/>
</dbReference>
<organism evidence="3 4">
    <name type="scientific">Arundinibacter roseus</name>
    <dbReference type="NCBI Taxonomy" id="2070510"/>
    <lineage>
        <taxon>Bacteria</taxon>
        <taxon>Pseudomonadati</taxon>
        <taxon>Bacteroidota</taxon>
        <taxon>Cytophagia</taxon>
        <taxon>Cytophagales</taxon>
        <taxon>Spirosomataceae</taxon>
        <taxon>Arundinibacter</taxon>
    </lineage>
</organism>